<accession>A0A5S6QQL3</accession>
<keyword evidence="3" id="KW-1185">Reference proteome</keyword>
<dbReference type="InterPro" id="IPR002542">
    <property type="entry name" value="T20D4.11-like_dom"/>
</dbReference>
<dbReference type="PANTHER" id="PTHR37431:SF3">
    <property type="entry name" value="DUF19 DOMAIN-CONTAINING PROTEIN"/>
    <property type="match status" value="1"/>
</dbReference>
<evidence type="ECO:0000313" key="4">
    <source>
        <dbReference type="WBParaSite" id="TMUE_2000009177.1"/>
    </source>
</evidence>
<proteinExistence type="predicted"/>
<evidence type="ECO:0000256" key="1">
    <source>
        <dbReference type="SAM" id="SignalP"/>
    </source>
</evidence>
<evidence type="ECO:0000313" key="3">
    <source>
        <dbReference type="Proteomes" id="UP000046395"/>
    </source>
</evidence>
<feature type="chain" id="PRO_5024372664" evidence="1">
    <location>
        <begin position="19"/>
        <end position="258"/>
    </location>
</feature>
<organism evidence="3 4">
    <name type="scientific">Trichuris muris</name>
    <name type="common">Mouse whipworm</name>
    <dbReference type="NCBI Taxonomy" id="70415"/>
    <lineage>
        <taxon>Eukaryota</taxon>
        <taxon>Metazoa</taxon>
        <taxon>Ecdysozoa</taxon>
        <taxon>Nematoda</taxon>
        <taxon>Enoplea</taxon>
        <taxon>Dorylaimia</taxon>
        <taxon>Trichinellida</taxon>
        <taxon>Trichuridae</taxon>
        <taxon>Trichuris</taxon>
    </lineage>
</organism>
<keyword evidence="1" id="KW-0732">Signal</keyword>
<reference evidence="4" key="1">
    <citation type="submission" date="2019-12" db="UniProtKB">
        <authorList>
            <consortium name="WormBaseParasite"/>
        </authorList>
    </citation>
    <scope>IDENTIFICATION</scope>
</reference>
<evidence type="ECO:0000259" key="2">
    <source>
        <dbReference type="Pfam" id="PF01579"/>
    </source>
</evidence>
<feature type="signal peptide" evidence="1">
    <location>
        <begin position="1"/>
        <end position="18"/>
    </location>
</feature>
<name>A0A5S6QQL3_TRIMR</name>
<feature type="domain" description="T20D4.11-like" evidence="2">
    <location>
        <begin position="63"/>
        <end position="187"/>
    </location>
</feature>
<dbReference type="Proteomes" id="UP000046395">
    <property type="component" value="Unassembled WGS sequence"/>
</dbReference>
<dbReference type="WBParaSite" id="TMUE_2000009177.1">
    <property type="protein sequence ID" value="TMUE_2000009177.1"/>
    <property type="gene ID" value="WBGene00286287"/>
</dbReference>
<sequence>MLLSKLVFIGMVILSADAHRCPAEATARINACTGPVERAIDAMISSELFRQNGDSHLHAIYDRKVNSFQELCREVWTFESCVRSVEHLCSEHKTLKFIQESYGYLCSEEYADFLNYLDCIVRVENGKDDCVKKATMETITYRNGTSSQSSNEAACRLLNEFLSCLQAPIEALCGSHAWMLVEKFFDGPRRILLVDCKRRKNDEGHLRSNNEKRRSANGAISISGFVTHFNPLGLLTVWISDLVAPLWPAILLIFAHPC</sequence>
<protein>
    <submittedName>
        <fullName evidence="4">DUF19 domain-containing protein</fullName>
    </submittedName>
</protein>
<dbReference type="Pfam" id="PF01579">
    <property type="entry name" value="DUF19"/>
    <property type="match status" value="1"/>
</dbReference>
<dbReference type="PANTHER" id="PTHR37431">
    <property type="entry name" value="PROTEIN CBG06927"/>
    <property type="match status" value="1"/>
</dbReference>
<dbReference type="AlphaFoldDB" id="A0A5S6QQL3"/>